<dbReference type="PANTHER" id="PTHR30098">
    <property type="entry name" value="LEUCYL/PHENYLALANYL-TRNA--PROTEIN TRANSFERASE"/>
    <property type="match status" value="1"/>
</dbReference>
<evidence type="ECO:0000256" key="3">
    <source>
        <dbReference type="ARBA" id="ARBA00023315"/>
    </source>
</evidence>
<evidence type="ECO:0000256" key="2">
    <source>
        <dbReference type="ARBA" id="ARBA00022679"/>
    </source>
</evidence>
<comment type="function">
    <text evidence="4">Functions in the N-end rule pathway of protein degradation where it conjugates Leu, Phe and, less efficiently, Met from aminoacyl-tRNAs to the N-termini of proteins containing an N-terminal arginine or lysine.</text>
</comment>
<evidence type="ECO:0000313" key="5">
    <source>
        <dbReference type="EMBL" id="AFC24288.1"/>
    </source>
</evidence>
<dbReference type="GO" id="GO:0008914">
    <property type="term" value="F:leucyl-tRNA--protein transferase activity"/>
    <property type="evidence" value="ECO:0007669"/>
    <property type="project" value="UniProtKB-UniRule"/>
</dbReference>
<reference evidence="5 6" key="1">
    <citation type="journal article" date="2012" name="Stand. Genomic Sci.">
        <title>Complete genome sequencing and analysis of Saprospira grandis str. Lewin, a predatory marine bacterium.</title>
        <authorList>
            <person name="Saw J.H."/>
            <person name="Yuryev A."/>
            <person name="Kanbe M."/>
            <person name="Hou S."/>
            <person name="Young A.G."/>
            <person name="Aizawa S."/>
            <person name="Alam M."/>
        </authorList>
    </citation>
    <scope>NUCLEOTIDE SEQUENCE [LARGE SCALE GENOMIC DNA]</scope>
    <source>
        <strain evidence="5 6">Lewin</strain>
    </source>
</reference>
<dbReference type="HOGENOM" id="CLU_075045_0_0_10"/>
<dbReference type="EC" id="2.3.2.6" evidence="4"/>
<dbReference type="NCBIfam" id="TIGR00667">
    <property type="entry name" value="aat"/>
    <property type="match status" value="1"/>
</dbReference>
<dbReference type="InterPro" id="IPR042203">
    <property type="entry name" value="Leu/Phe-tRNA_Trfase_C"/>
</dbReference>
<evidence type="ECO:0000256" key="4">
    <source>
        <dbReference type="HAMAP-Rule" id="MF_00688"/>
    </source>
</evidence>
<evidence type="ECO:0000313" key="6">
    <source>
        <dbReference type="Proteomes" id="UP000007519"/>
    </source>
</evidence>
<dbReference type="eggNOG" id="COG2360">
    <property type="taxonomic scope" value="Bacteria"/>
</dbReference>
<dbReference type="KEGG" id="sgn:SGRA_1553"/>
<proteinExistence type="inferred from homology"/>
<comment type="catalytic activity">
    <reaction evidence="4">
        <text>L-phenylalanyl-tRNA(Phe) + an N-terminal L-alpha-aminoacyl-[protein] = an N-terminal L-phenylalanyl-L-alpha-aminoacyl-[protein] + tRNA(Phe)</text>
        <dbReference type="Rhea" id="RHEA:43632"/>
        <dbReference type="Rhea" id="RHEA-COMP:9668"/>
        <dbReference type="Rhea" id="RHEA-COMP:9699"/>
        <dbReference type="Rhea" id="RHEA-COMP:10636"/>
        <dbReference type="Rhea" id="RHEA-COMP:10637"/>
        <dbReference type="ChEBI" id="CHEBI:78442"/>
        <dbReference type="ChEBI" id="CHEBI:78531"/>
        <dbReference type="ChEBI" id="CHEBI:78597"/>
        <dbReference type="ChEBI" id="CHEBI:83561"/>
        <dbReference type="EC" id="2.3.2.6"/>
    </reaction>
</comment>
<sequence>MYNFLSNDNIDEFPPIEEDLDGIVAVGGQLTTARLLSAYRKGIFPWTAAKQPIMWWSPDPRMLMRPEEVKISKSMRKILARGDFKITLDTAFEEVIRNCANIPRRGQEVAEGEESGAWLLEDMQEAYINLHKAGHAHSVEAWQDGELVGGLYGVAVGWNFSGESMFSKVSNASKAAYLTLVPLLGQLGFQWIDCQMYTEHLSSLGARLYPRKIYLDFLKENEQEPGIQGSWTHLL</sequence>
<dbReference type="RefSeq" id="WP_015691924.1">
    <property type="nucleotide sequence ID" value="NC_016940.1"/>
</dbReference>
<dbReference type="Gene3D" id="3.30.70.3550">
    <property type="entry name" value="Leucyl/phenylalanyl-tRNA-protein transferase, N-terminal domain"/>
    <property type="match status" value="1"/>
</dbReference>
<dbReference type="InterPro" id="IPR016181">
    <property type="entry name" value="Acyl_CoA_acyltransferase"/>
</dbReference>
<dbReference type="EMBL" id="CP002831">
    <property type="protein sequence ID" value="AFC24288.1"/>
    <property type="molecule type" value="Genomic_DNA"/>
</dbReference>
<dbReference type="AlphaFoldDB" id="H6L9B6"/>
<dbReference type="InterPro" id="IPR042221">
    <property type="entry name" value="Leu/Phe-tRNA_Trfase_N"/>
</dbReference>
<organism evidence="5 6">
    <name type="scientific">Saprospira grandis (strain Lewin)</name>
    <dbReference type="NCBI Taxonomy" id="984262"/>
    <lineage>
        <taxon>Bacteria</taxon>
        <taxon>Pseudomonadati</taxon>
        <taxon>Bacteroidota</taxon>
        <taxon>Saprospiria</taxon>
        <taxon>Saprospirales</taxon>
        <taxon>Saprospiraceae</taxon>
        <taxon>Saprospira</taxon>
    </lineage>
</organism>
<comment type="subcellular location">
    <subcellularLocation>
        <location evidence="4">Cytoplasm</location>
    </subcellularLocation>
</comment>
<dbReference type="PANTHER" id="PTHR30098:SF2">
    <property type="entry name" value="LEUCYL_PHENYLALANYL-TRNA--PROTEIN TRANSFERASE"/>
    <property type="match status" value="1"/>
</dbReference>
<gene>
    <name evidence="4 5" type="primary">aat</name>
    <name evidence="5" type="ordered locus">SGRA_1553</name>
</gene>
<protein>
    <recommendedName>
        <fullName evidence="4">Leucyl/phenylalanyl-tRNA--protein transferase</fullName>
        <ecNumber evidence="4">2.3.2.6</ecNumber>
    </recommendedName>
    <alternativeName>
        <fullName evidence="4">L/F-transferase</fullName>
    </alternativeName>
    <alternativeName>
        <fullName evidence="4">Leucyltransferase</fullName>
    </alternativeName>
    <alternativeName>
        <fullName evidence="4">Phenyalanyltransferase</fullName>
    </alternativeName>
</protein>
<dbReference type="Proteomes" id="UP000007519">
    <property type="component" value="Chromosome"/>
</dbReference>
<comment type="catalytic activity">
    <reaction evidence="4">
        <text>N-terminal L-lysyl-[protein] + L-leucyl-tRNA(Leu) = N-terminal L-leucyl-L-lysyl-[protein] + tRNA(Leu) + H(+)</text>
        <dbReference type="Rhea" id="RHEA:12340"/>
        <dbReference type="Rhea" id="RHEA-COMP:9613"/>
        <dbReference type="Rhea" id="RHEA-COMP:9622"/>
        <dbReference type="Rhea" id="RHEA-COMP:12670"/>
        <dbReference type="Rhea" id="RHEA-COMP:12671"/>
        <dbReference type="ChEBI" id="CHEBI:15378"/>
        <dbReference type="ChEBI" id="CHEBI:65249"/>
        <dbReference type="ChEBI" id="CHEBI:78442"/>
        <dbReference type="ChEBI" id="CHEBI:78494"/>
        <dbReference type="ChEBI" id="CHEBI:133043"/>
        <dbReference type="EC" id="2.3.2.6"/>
    </reaction>
</comment>
<dbReference type="SUPFAM" id="SSF55729">
    <property type="entry name" value="Acyl-CoA N-acyltransferases (Nat)"/>
    <property type="match status" value="1"/>
</dbReference>
<dbReference type="GO" id="GO:0005737">
    <property type="term" value="C:cytoplasm"/>
    <property type="evidence" value="ECO:0007669"/>
    <property type="project" value="UniProtKB-SubCell"/>
</dbReference>
<dbReference type="GO" id="GO:0030163">
    <property type="term" value="P:protein catabolic process"/>
    <property type="evidence" value="ECO:0007669"/>
    <property type="project" value="UniProtKB-UniRule"/>
</dbReference>
<dbReference type="Gene3D" id="3.40.630.70">
    <property type="entry name" value="Leucyl/phenylalanyl-tRNA-protein transferase, C-terminal domain"/>
    <property type="match status" value="1"/>
</dbReference>
<comment type="catalytic activity">
    <reaction evidence="4">
        <text>N-terminal L-arginyl-[protein] + L-leucyl-tRNA(Leu) = N-terminal L-leucyl-L-arginyl-[protein] + tRNA(Leu) + H(+)</text>
        <dbReference type="Rhea" id="RHEA:50416"/>
        <dbReference type="Rhea" id="RHEA-COMP:9613"/>
        <dbReference type="Rhea" id="RHEA-COMP:9622"/>
        <dbReference type="Rhea" id="RHEA-COMP:12672"/>
        <dbReference type="Rhea" id="RHEA-COMP:12673"/>
        <dbReference type="ChEBI" id="CHEBI:15378"/>
        <dbReference type="ChEBI" id="CHEBI:64719"/>
        <dbReference type="ChEBI" id="CHEBI:78442"/>
        <dbReference type="ChEBI" id="CHEBI:78494"/>
        <dbReference type="ChEBI" id="CHEBI:133044"/>
        <dbReference type="EC" id="2.3.2.6"/>
    </reaction>
</comment>
<dbReference type="OrthoDB" id="9790282at2"/>
<dbReference type="InterPro" id="IPR004616">
    <property type="entry name" value="Leu/Phe-tRNA_Trfase"/>
</dbReference>
<dbReference type="Pfam" id="PF03588">
    <property type="entry name" value="Leu_Phe_trans"/>
    <property type="match status" value="1"/>
</dbReference>
<dbReference type="HAMAP" id="MF_00688">
    <property type="entry name" value="Leu_Phe_trans"/>
    <property type="match status" value="1"/>
</dbReference>
<keyword evidence="1 4" id="KW-0963">Cytoplasm</keyword>
<keyword evidence="2 4" id="KW-0808">Transferase</keyword>
<name>H6L9B6_SAPGL</name>
<dbReference type="STRING" id="984262.SGRA_1553"/>
<evidence type="ECO:0000256" key="1">
    <source>
        <dbReference type="ARBA" id="ARBA00022490"/>
    </source>
</evidence>
<keyword evidence="3 4" id="KW-0012">Acyltransferase</keyword>
<accession>H6L9B6</accession>
<comment type="similarity">
    <text evidence="4">Belongs to the L/F-transferase family.</text>
</comment>
<keyword evidence="6" id="KW-1185">Reference proteome</keyword>